<gene>
    <name evidence="5" type="ORF">LEL_09025</name>
</gene>
<evidence type="ECO:0000313" key="5">
    <source>
        <dbReference type="EMBL" id="OAA71790.1"/>
    </source>
</evidence>
<dbReference type="InterPro" id="IPR036291">
    <property type="entry name" value="NAD(P)-bd_dom_sf"/>
</dbReference>
<dbReference type="GO" id="GO:0051287">
    <property type="term" value="F:NAD binding"/>
    <property type="evidence" value="ECO:0007669"/>
    <property type="project" value="InterPro"/>
</dbReference>
<dbReference type="SUPFAM" id="SSF48179">
    <property type="entry name" value="6-phosphogluconate dehydrogenase C-terminal domain-like"/>
    <property type="match status" value="1"/>
</dbReference>
<protein>
    <submittedName>
        <fullName evidence="5">Nucleotide sugar dehydrogenase</fullName>
    </submittedName>
</protein>
<dbReference type="EMBL" id="AZHF01000008">
    <property type="protein sequence ID" value="OAA71790.1"/>
    <property type="molecule type" value="Genomic_DNA"/>
</dbReference>
<evidence type="ECO:0000259" key="3">
    <source>
        <dbReference type="Pfam" id="PF00984"/>
    </source>
</evidence>
<dbReference type="GO" id="GO:0016628">
    <property type="term" value="F:oxidoreductase activity, acting on the CH-CH group of donors, NAD or NADP as acceptor"/>
    <property type="evidence" value="ECO:0007669"/>
    <property type="project" value="InterPro"/>
</dbReference>
<dbReference type="InterPro" id="IPR014026">
    <property type="entry name" value="UDP-Glc/GDP-Man_DH_dimer"/>
</dbReference>
<organism evidence="5 6">
    <name type="scientific">Akanthomyces lecanii RCEF 1005</name>
    <dbReference type="NCBI Taxonomy" id="1081108"/>
    <lineage>
        <taxon>Eukaryota</taxon>
        <taxon>Fungi</taxon>
        <taxon>Dikarya</taxon>
        <taxon>Ascomycota</taxon>
        <taxon>Pezizomycotina</taxon>
        <taxon>Sordariomycetes</taxon>
        <taxon>Hypocreomycetidae</taxon>
        <taxon>Hypocreales</taxon>
        <taxon>Cordycipitaceae</taxon>
        <taxon>Akanthomyces</taxon>
        <taxon>Cordyceps confragosa</taxon>
    </lineage>
</organism>
<dbReference type="InterPro" id="IPR001732">
    <property type="entry name" value="UDP-Glc/GDP-Man_DH_N"/>
</dbReference>
<dbReference type="Pfam" id="PF03721">
    <property type="entry name" value="UDPG_MGDP_dh_N"/>
    <property type="match status" value="1"/>
</dbReference>
<dbReference type="InterPro" id="IPR008927">
    <property type="entry name" value="6-PGluconate_DH-like_C_sf"/>
</dbReference>
<dbReference type="STRING" id="1081108.A0A168CU06"/>
<dbReference type="GO" id="GO:0016616">
    <property type="term" value="F:oxidoreductase activity, acting on the CH-OH group of donors, NAD or NADP as acceptor"/>
    <property type="evidence" value="ECO:0007669"/>
    <property type="project" value="InterPro"/>
</dbReference>
<evidence type="ECO:0000256" key="2">
    <source>
        <dbReference type="PIRNR" id="PIRNR000124"/>
    </source>
</evidence>
<dbReference type="PANTHER" id="PTHR43491">
    <property type="entry name" value="UDP-N-ACETYL-D-MANNOSAMINE DEHYDROGENASE"/>
    <property type="match status" value="1"/>
</dbReference>
<dbReference type="GO" id="GO:0000271">
    <property type="term" value="P:polysaccharide biosynthetic process"/>
    <property type="evidence" value="ECO:0007669"/>
    <property type="project" value="InterPro"/>
</dbReference>
<dbReference type="Pfam" id="PF00984">
    <property type="entry name" value="UDPG_MGDP_dh"/>
    <property type="match status" value="1"/>
</dbReference>
<name>A0A168CU06_CORDF</name>
<dbReference type="OrthoDB" id="5059218at2759"/>
<dbReference type="Proteomes" id="UP000076881">
    <property type="component" value="Unassembled WGS sequence"/>
</dbReference>
<evidence type="ECO:0000259" key="4">
    <source>
        <dbReference type="Pfam" id="PF03721"/>
    </source>
</evidence>
<feature type="domain" description="UDP-glucose/GDP-mannose dehydrogenase dimerisation" evidence="3">
    <location>
        <begin position="231"/>
        <end position="303"/>
    </location>
</feature>
<dbReference type="SUPFAM" id="SSF52413">
    <property type="entry name" value="UDP-glucose/GDP-mannose dehydrogenase C-terminal domain"/>
    <property type="match status" value="1"/>
</dbReference>
<dbReference type="Gene3D" id="3.40.50.720">
    <property type="entry name" value="NAD(P)-binding Rossmann-like Domain"/>
    <property type="match status" value="2"/>
</dbReference>
<proteinExistence type="inferred from homology"/>
<dbReference type="InterPro" id="IPR028359">
    <property type="entry name" value="UDP_ManNAc/GlcNAc_DH"/>
</dbReference>
<evidence type="ECO:0000256" key="1">
    <source>
        <dbReference type="ARBA" id="ARBA00006601"/>
    </source>
</evidence>
<evidence type="ECO:0000313" key="6">
    <source>
        <dbReference type="Proteomes" id="UP000076881"/>
    </source>
</evidence>
<dbReference type="SUPFAM" id="SSF51735">
    <property type="entry name" value="NAD(P)-binding Rossmann-fold domains"/>
    <property type="match status" value="1"/>
</dbReference>
<dbReference type="InterPro" id="IPR036220">
    <property type="entry name" value="UDP-Glc/GDP-Man_DH_C_sf"/>
</dbReference>
<dbReference type="InterPro" id="IPR017476">
    <property type="entry name" value="UDP-Glc/GDP-Man"/>
</dbReference>
<accession>A0A168CU06</accession>
<keyword evidence="6" id="KW-1185">Reference proteome</keyword>
<dbReference type="AlphaFoldDB" id="A0A168CU06"/>
<sequence length="438" mass="47221">MQTPPTTNECAGKTGAEVVLARNYYDQTPPGEIVDCEDEVQDLEPIWPNQEPVVAVIGVGYVGEHLVRAFSSYFRIIGFDVSAARIQNLTLNNSSTGTVFTNKSSDIASATHFLISVPTLLLPNQQVDSSALRQAIALVAQHARPGSTVVIESSVAVGMTRALLGPLAAERSFHVGMSPERVDPGRTVPPARAIPKVLSGLDDVVPGSSDAIANLYEAAFDRVVRVSRPEVAEMMKLYENCQRMVCIAYANEMADACRGHGIDPFEVCRAAATKPFGYMPFAPGIGVGGHCIPVNPFYLLSNSDFPLLQSAAEKMRARPGVLAQRIVAKLDTQCGGSRRHRVLVAGIGFKPGQSHLANSPSLELAKSLVLSGRVDVAWADPLVAQEAVPQIQRLAEGDWSVGFLQDNFDHVVAAMRQTGLEFGVLKSLSPDMVEWWFD</sequence>
<comment type="similarity">
    <text evidence="1 2">Belongs to the UDP-glucose/GDP-mannose dehydrogenase family.</text>
</comment>
<feature type="domain" description="UDP-glucose/GDP-mannose dehydrogenase N-terminal" evidence="4">
    <location>
        <begin position="54"/>
        <end position="203"/>
    </location>
</feature>
<comment type="caution">
    <text evidence="5">The sequence shown here is derived from an EMBL/GenBank/DDBJ whole genome shotgun (WGS) entry which is preliminary data.</text>
</comment>
<dbReference type="PANTHER" id="PTHR43491:SF2">
    <property type="entry name" value="UDP-N-ACETYL-D-MANNOSAMINE DEHYDROGENASE"/>
    <property type="match status" value="1"/>
</dbReference>
<dbReference type="NCBIfam" id="TIGR03026">
    <property type="entry name" value="NDP-sugDHase"/>
    <property type="match status" value="1"/>
</dbReference>
<dbReference type="PIRSF" id="PIRSF500136">
    <property type="entry name" value="UDP_ManNAc_DH"/>
    <property type="match status" value="1"/>
</dbReference>
<reference evidence="5 6" key="1">
    <citation type="journal article" date="2016" name="Genome Biol. Evol.">
        <title>Divergent and convergent evolution of fungal pathogenicity.</title>
        <authorList>
            <person name="Shang Y."/>
            <person name="Xiao G."/>
            <person name="Zheng P."/>
            <person name="Cen K."/>
            <person name="Zhan S."/>
            <person name="Wang C."/>
        </authorList>
    </citation>
    <scope>NUCLEOTIDE SEQUENCE [LARGE SCALE GENOMIC DNA]</scope>
    <source>
        <strain evidence="5 6">RCEF 1005</strain>
    </source>
</reference>
<dbReference type="PIRSF" id="PIRSF000124">
    <property type="entry name" value="UDPglc_GDPman_dh"/>
    <property type="match status" value="1"/>
</dbReference>